<evidence type="ECO:0000259" key="5">
    <source>
        <dbReference type="Pfam" id="PF02120"/>
    </source>
</evidence>
<keyword evidence="6" id="KW-0966">Cell projection</keyword>
<dbReference type="InterPro" id="IPR001635">
    <property type="entry name" value="Flag_hook_Flik"/>
</dbReference>
<feature type="compositionally biased region" description="Polar residues" evidence="4">
    <location>
        <begin position="501"/>
        <end position="512"/>
    </location>
</feature>
<name>A0A8J6QJ45_9GAMM</name>
<dbReference type="InterPro" id="IPR021136">
    <property type="entry name" value="Flagellar_hook_control-like_C"/>
</dbReference>
<feature type="domain" description="Flagellar hook-length control protein-like C-terminal" evidence="5">
    <location>
        <begin position="597"/>
        <end position="679"/>
    </location>
</feature>
<protein>
    <submittedName>
        <fullName evidence="6">Flagellar hook-length control protein FliK</fullName>
    </submittedName>
</protein>
<reference evidence="6" key="1">
    <citation type="submission" date="2020-09" db="EMBL/GenBank/DDBJ databases">
        <title>A novel bacterium of genus Neiella, isolated from South China Sea.</title>
        <authorList>
            <person name="Huang H."/>
            <person name="Mo K."/>
            <person name="Hu Y."/>
        </authorList>
    </citation>
    <scope>NUCLEOTIDE SEQUENCE</scope>
    <source>
        <strain evidence="6">HB171785</strain>
    </source>
</reference>
<accession>A0A8J6QJ45</accession>
<feature type="compositionally biased region" description="Polar residues" evidence="4">
    <location>
        <begin position="478"/>
        <end position="492"/>
    </location>
</feature>
<dbReference type="PANTHER" id="PTHR37533:SF2">
    <property type="entry name" value="FLAGELLAR HOOK-LENGTH CONTROL PROTEIN"/>
    <property type="match status" value="1"/>
</dbReference>
<gene>
    <name evidence="6" type="ORF">IC617_10500</name>
</gene>
<dbReference type="Proteomes" id="UP000638014">
    <property type="component" value="Unassembled WGS sequence"/>
</dbReference>
<evidence type="ECO:0000256" key="1">
    <source>
        <dbReference type="ARBA" id="ARBA00003944"/>
    </source>
</evidence>
<evidence type="ECO:0000256" key="4">
    <source>
        <dbReference type="SAM" id="MobiDB-lite"/>
    </source>
</evidence>
<feature type="region of interest" description="Disordered" evidence="4">
    <location>
        <begin position="418"/>
        <end position="442"/>
    </location>
</feature>
<feature type="region of interest" description="Disordered" evidence="4">
    <location>
        <begin position="668"/>
        <end position="701"/>
    </location>
</feature>
<dbReference type="Gene3D" id="3.30.750.140">
    <property type="match status" value="1"/>
</dbReference>
<feature type="region of interest" description="Disordered" evidence="4">
    <location>
        <begin position="1"/>
        <end position="22"/>
    </location>
</feature>
<dbReference type="InterPro" id="IPR052563">
    <property type="entry name" value="FliK"/>
</dbReference>
<comment type="caution">
    <text evidence="6">The sequence shown here is derived from an EMBL/GenBank/DDBJ whole genome shotgun (WGS) entry which is preliminary data.</text>
</comment>
<evidence type="ECO:0000313" key="6">
    <source>
        <dbReference type="EMBL" id="MBD1389858.1"/>
    </source>
</evidence>
<keyword evidence="6" id="KW-0282">Flagellum</keyword>
<keyword evidence="3" id="KW-1005">Bacterial flagellum biogenesis</keyword>
<evidence type="ECO:0000256" key="3">
    <source>
        <dbReference type="ARBA" id="ARBA00022795"/>
    </source>
</evidence>
<dbReference type="Pfam" id="PF02120">
    <property type="entry name" value="Flg_hook"/>
    <property type="match status" value="1"/>
</dbReference>
<sequence>MLFVAPSNASSDSSVWSSTDSESAEGEGLFASLFSQLGVEEDAPEEQLEALANVLVSDEQSEHYSVDQLKAEIADWFQQQGKPLPPLSDEHSDSQQLLGLLSQFVETKLPHSEDQLPANELAKQQTSIGGVALEQLAETATETKRHPLNLEQLFVQLHQQGLSAEQVESIDEDGRDGFLDSDIIIDASTNHNDGPFSHTSAADLLQLLQQQKEQPKEQQQISDRANPNLGIEGSELRQQAGGSTELGQLSVNPLLNLSEEQIPAESTEVELEAQTEDSELQAMLSKKADTAAVVPSAEATISVETESDAELTKQQGLPPELRQFIWDNPFAGRSSMANELEQRLSASSKTANPLDAARVAPSGGHSALNPLNTTNSELTMQGAIPAVDEVAEADVADGKFVDEQVISVKPQSEKVSELLNKEMKPTDRAGGEISQIGQTKEINPQLALQPAVSAPIEASQKTAASPDVLQALQQHQVNSVNNDRRQQVSGKASSLPEWSGQYGQTDGDSSGEPQLELNETEQSVLARRTPATATLGQSFDTQLTPQPLQSQLTTAPTASQSQLATPSSEPLSHAQQLAQVQEKMQLLQDKLAPMLGQRLLMMMDKQMQQAEIQLDPPELGSLMVRVQVQNDQAQVSFMAQSAQARDAIEQALPRLREMMQQQQIELTQANVSHQRQQGGQSGQGGQDQQSGQRHQQDSNGVDGQIVAESKEIQHVILKAGMVDFYA</sequence>
<evidence type="ECO:0000256" key="2">
    <source>
        <dbReference type="ARBA" id="ARBA00009149"/>
    </source>
</evidence>
<feature type="region of interest" description="Disordered" evidence="4">
    <location>
        <begin position="549"/>
        <end position="572"/>
    </location>
</feature>
<feature type="region of interest" description="Disordered" evidence="4">
    <location>
        <begin position="478"/>
        <end position="524"/>
    </location>
</feature>
<dbReference type="GO" id="GO:0009424">
    <property type="term" value="C:bacterial-type flagellum hook"/>
    <property type="evidence" value="ECO:0007669"/>
    <property type="project" value="InterPro"/>
</dbReference>
<feature type="compositionally biased region" description="Low complexity" evidence="4">
    <location>
        <begin position="7"/>
        <end position="21"/>
    </location>
</feature>
<dbReference type="PANTHER" id="PTHR37533">
    <property type="entry name" value="FLAGELLAR HOOK-LENGTH CONTROL PROTEIN"/>
    <property type="match status" value="1"/>
</dbReference>
<dbReference type="CDD" id="cd17470">
    <property type="entry name" value="T3SS_Flik_C"/>
    <property type="match status" value="1"/>
</dbReference>
<keyword evidence="7" id="KW-1185">Reference proteome</keyword>
<evidence type="ECO:0000313" key="7">
    <source>
        <dbReference type="Proteomes" id="UP000638014"/>
    </source>
</evidence>
<feature type="compositionally biased region" description="Basic and acidic residues" evidence="4">
    <location>
        <begin position="418"/>
        <end position="430"/>
    </location>
</feature>
<comment type="function">
    <text evidence="1">Controls the length of the flagellar hook.</text>
</comment>
<feature type="compositionally biased region" description="Polar residues" evidence="4">
    <location>
        <begin position="558"/>
        <end position="572"/>
    </location>
</feature>
<dbReference type="RefSeq" id="WP_191144951.1">
    <property type="nucleotide sequence ID" value="NZ_JACXAF010000012.1"/>
</dbReference>
<dbReference type="PRINTS" id="PR01007">
    <property type="entry name" value="FLGHOOKFLIK"/>
</dbReference>
<proteinExistence type="inferred from homology"/>
<dbReference type="InterPro" id="IPR038610">
    <property type="entry name" value="FliK-like_C_sf"/>
</dbReference>
<dbReference type="AlphaFoldDB" id="A0A8J6QJ45"/>
<dbReference type="EMBL" id="JACXAF010000012">
    <property type="protein sequence ID" value="MBD1389858.1"/>
    <property type="molecule type" value="Genomic_DNA"/>
</dbReference>
<dbReference type="GO" id="GO:0044780">
    <property type="term" value="P:bacterial-type flagellum assembly"/>
    <property type="evidence" value="ECO:0007669"/>
    <property type="project" value="InterPro"/>
</dbReference>
<keyword evidence="6" id="KW-0969">Cilium</keyword>
<organism evidence="6 7">
    <name type="scientific">Neiella litorisoli</name>
    <dbReference type="NCBI Taxonomy" id="2771431"/>
    <lineage>
        <taxon>Bacteria</taxon>
        <taxon>Pseudomonadati</taxon>
        <taxon>Pseudomonadota</taxon>
        <taxon>Gammaproteobacteria</taxon>
        <taxon>Alteromonadales</taxon>
        <taxon>Echinimonadaceae</taxon>
        <taxon>Neiella</taxon>
    </lineage>
</organism>
<comment type="similarity">
    <text evidence="2">Belongs to the FliK family.</text>
</comment>